<organism evidence="1 2">
    <name type="scientific">Parascaris equorum</name>
    <name type="common">Equine roundworm</name>
    <dbReference type="NCBI Taxonomy" id="6256"/>
    <lineage>
        <taxon>Eukaryota</taxon>
        <taxon>Metazoa</taxon>
        <taxon>Ecdysozoa</taxon>
        <taxon>Nematoda</taxon>
        <taxon>Chromadorea</taxon>
        <taxon>Rhabditida</taxon>
        <taxon>Spirurina</taxon>
        <taxon>Ascaridomorpha</taxon>
        <taxon>Ascaridoidea</taxon>
        <taxon>Ascarididae</taxon>
        <taxon>Parascaris</taxon>
    </lineage>
</organism>
<name>A0A914R9J8_PAREQ</name>
<dbReference type="WBParaSite" id="PEQ_0000294301-mRNA-1">
    <property type="protein sequence ID" value="PEQ_0000294301-mRNA-1"/>
    <property type="gene ID" value="PEQ_0000294301"/>
</dbReference>
<evidence type="ECO:0000313" key="1">
    <source>
        <dbReference type="Proteomes" id="UP000887564"/>
    </source>
</evidence>
<proteinExistence type="predicted"/>
<dbReference type="InterPro" id="IPR011993">
    <property type="entry name" value="PH-like_dom_sf"/>
</dbReference>
<dbReference type="AlphaFoldDB" id="A0A914R9J8"/>
<dbReference type="Proteomes" id="UP000887564">
    <property type="component" value="Unplaced"/>
</dbReference>
<accession>A0A914R9J8</accession>
<sequence>MSLHHSKHHKSMFRRGGKIVVFVHSKAHNQKSGPIASSPFSHFRFVFRNGGEDEVCVCVRRELRAAQISLTCRRMDSILANTLMKGAP</sequence>
<reference evidence="2" key="1">
    <citation type="submission" date="2022-11" db="UniProtKB">
        <authorList>
            <consortium name="WormBaseParasite"/>
        </authorList>
    </citation>
    <scope>IDENTIFICATION</scope>
</reference>
<dbReference type="Gene3D" id="2.30.29.30">
    <property type="entry name" value="Pleckstrin-homology domain (PH domain)/Phosphotyrosine-binding domain (PTB)"/>
    <property type="match status" value="1"/>
</dbReference>
<keyword evidence="1" id="KW-1185">Reference proteome</keyword>
<protein>
    <submittedName>
        <fullName evidence="2">Uncharacterized protein</fullName>
    </submittedName>
</protein>
<evidence type="ECO:0000313" key="2">
    <source>
        <dbReference type="WBParaSite" id="PEQ_0000294301-mRNA-1"/>
    </source>
</evidence>
<dbReference type="SUPFAM" id="SSF50729">
    <property type="entry name" value="PH domain-like"/>
    <property type="match status" value="1"/>
</dbReference>